<dbReference type="GO" id="GO:0000155">
    <property type="term" value="F:phosphorelay sensor kinase activity"/>
    <property type="evidence" value="ECO:0007669"/>
    <property type="project" value="UniProtKB-ARBA"/>
</dbReference>
<dbReference type="PATRIC" id="fig|465721.4.peg.3040"/>
<evidence type="ECO:0000256" key="5">
    <source>
        <dbReference type="ARBA" id="ARBA00022679"/>
    </source>
</evidence>
<dbReference type="SUPFAM" id="SSF47226">
    <property type="entry name" value="Histidine-containing phosphotransfer domain, HPT domain"/>
    <property type="match status" value="1"/>
</dbReference>
<dbReference type="PANTHER" id="PTHR43395">
    <property type="entry name" value="SENSOR HISTIDINE KINASE CHEA"/>
    <property type="match status" value="1"/>
</dbReference>
<accession>A0A127FED3</accession>
<keyword evidence="6" id="KW-0418">Kinase</keyword>
<dbReference type="InterPro" id="IPR004358">
    <property type="entry name" value="Sig_transdc_His_kin-like_C"/>
</dbReference>
<evidence type="ECO:0000256" key="3">
    <source>
        <dbReference type="ARBA" id="ARBA00021495"/>
    </source>
</evidence>
<dbReference type="Gene3D" id="1.20.120.160">
    <property type="entry name" value="HPT domain"/>
    <property type="match status" value="1"/>
</dbReference>
<keyword evidence="4 9" id="KW-0597">Phosphoprotein</keyword>
<reference evidence="13 14" key="1">
    <citation type="submission" date="2015-06" db="EMBL/GenBank/DDBJ databases">
        <title>A Comprehensive Approach to Explore the Metabolic and Phylogenetic Diversity of Bacterial Steroid Degradation in the Environment: Testosterone as an Example.</title>
        <authorList>
            <person name="Yang F.-C."/>
            <person name="Chen Y.-L."/>
            <person name="Yu C.-P."/>
            <person name="Tang S.-L."/>
            <person name="Wang P.-H."/>
            <person name="Ismail W."/>
            <person name="Wang C.-H."/>
            <person name="Yang C.-Y."/>
            <person name="Chiang Y.-R."/>
        </authorList>
    </citation>
    <scope>NUCLEOTIDE SEQUENCE [LARGE SCALE GENOMIC DNA]</scope>
    <source>
        <strain evidence="13 14">DSM 18526</strain>
    </source>
</reference>
<comment type="catalytic activity">
    <reaction evidence="1">
        <text>ATP + protein L-histidine = ADP + protein N-phospho-L-histidine.</text>
        <dbReference type="EC" id="2.7.13.3"/>
    </reaction>
</comment>
<dbReference type="PROSITE" id="PS50894">
    <property type="entry name" value="HPT"/>
    <property type="match status" value="1"/>
</dbReference>
<dbReference type="EMBL" id="CP011971">
    <property type="protein sequence ID" value="AMN48231.1"/>
    <property type="molecule type" value="Genomic_DNA"/>
</dbReference>
<feature type="domain" description="HPt" evidence="12">
    <location>
        <begin position="402"/>
        <end position="517"/>
    </location>
</feature>
<evidence type="ECO:0000256" key="10">
    <source>
        <dbReference type="SAM" id="MobiDB-lite"/>
    </source>
</evidence>
<dbReference type="Gene3D" id="3.30.450.20">
    <property type="entry name" value="PAS domain"/>
    <property type="match status" value="1"/>
</dbReference>
<dbReference type="FunFam" id="3.30.565.10:FF:000016">
    <property type="entry name" value="Chemotaxis protein CheA, putative"/>
    <property type="match status" value="1"/>
</dbReference>
<feature type="region of interest" description="Disordered" evidence="10">
    <location>
        <begin position="542"/>
        <end position="562"/>
    </location>
</feature>
<dbReference type="InterPro" id="IPR051315">
    <property type="entry name" value="Bact_Chemotaxis_CheA"/>
</dbReference>
<evidence type="ECO:0000256" key="6">
    <source>
        <dbReference type="ARBA" id="ARBA00022777"/>
    </source>
</evidence>
<dbReference type="SUPFAM" id="SSF55874">
    <property type="entry name" value="ATPase domain of HSP90 chaperone/DNA topoisomerase II/histidine kinase"/>
    <property type="match status" value="1"/>
</dbReference>
<sequence>MGILDLGRYKGIVFAITGFLVFIAVILAINHGRLGQLPDNVVAAGFLAEHQTQPRIVFDAGVLLTATLNMGEPIDEALESLRTAAKSYNDALTGLADGGRINLAGGRTIALPVLADEQAASLLADGMKIWTAYTAKLEPILRFSGSPYPAQQEAVSNDHGRSVVLSPRGRRLQEALTDLNQYGESSHAQLARIFAELAGQVTAQDARQTAVLRLIQAGGMAAALFMLGAIFFYFARNMHKEETVAERARKETADIMRTVNEGLFLLDKDLKLGSERSMALNTIFRREEFQGISFEELLKEIVPEKTLRTAVDYVSLLWGDRVNEKLVKTINPLSEVEVHFDNPAGGYDTHFLEFDFNRVKSAGSLSHLLVTVNDVTKRVMLSRELQESQEKAQAQLDLLLRILHVEPDSLTGFLNDAEVSLKMVNSILKEPAREETAFRAKIDGIYRQVHAVKGEASALGLKTVEQRAHTFEEALNDLKERQALSGSDFLPLVIKLDDLFNHLAQVREMLSRLLDLHQAIANRREPESAGAEKVDRWLSGEHESAVHTPAPAPAPHEDDEPPAALDRTLVALTERVANSQCKQVQIRCSGLQDVPQAYQRAVKDITIQLVRNAVVHGIEEPAERTKANKPPAGTLGVEFVSRDTDGYELIVQDDGRGLQLPRIKEVAIERGLITAAQGAMLDPRQTMALIFRPGFSTADRVTADAGRGAGMDLVRVLVAEHGGRVGLASAGGKFSKFKIWLPACTRAAAA</sequence>
<keyword evidence="7" id="KW-0902">Two-component regulatory system</keyword>
<comment type="function">
    <text evidence="8">Involved in the transmission of sensory signals from the chemoreceptors to the flagellar motors. CheA is autophosphorylated; it can transfer its phosphate group to either CheB or CheY.</text>
</comment>
<protein>
    <recommendedName>
        <fullName evidence="3">Chemotaxis protein CheA</fullName>
        <ecNumber evidence="2">2.7.13.3</ecNumber>
    </recommendedName>
</protein>
<evidence type="ECO:0000256" key="11">
    <source>
        <dbReference type="SAM" id="Phobius"/>
    </source>
</evidence>
<feature type="transmembrane region" description="Helical" evidence="11">
    <location>
        <begin position="12"/>
        <end position="29"/>
    </location>
</feature>
<dbReference type="EC" id="2.7.13.3" evidence="2"/>
<keyword evidence="14" id="KW-1185">Reference proteome</keyword>
<evidence type="ECO:0000256" key="9">
    <source>
        <dbReference type="PROSITE-ProRule" id="PRU00110"/>
    </source>
</evidence>
<keyword evidence="11" id="KW-0472">Membrane</keyword>
<dbReference type="AlphaFoldDB" id="A0A127FED3"/>
<evidence type="ECO:0000313" key="14">
    <source>
        <dbReference type="Proteomes" id="UP000070250"/>
    </source>
</evidence>
<feature type="modified residue" description="Phosphohistidine" evidence="9">
    <location>
        <position position="450"/>
    </location>
</feature>
<dbReference type="InterPro" id="IPR008207">
    <property type="entry name" value="Sig_transdc_His_kin_Hpt_dom"/>
</dbReference>
<evidence type="ECO:0000313" key="13">
    <source>
        <dbReference type="EMBL" id="AMN48231.1"/>
    </source>
</evidence>
<dbReference type="PRINTS" id="PR00344">
    <property type="entry name" value="BCTRLSENSOR"/>
</dbReference>
<dbReference type="KEGG" id="sdf:ACG33_14215"/>
<name>A0A127FED3_STEDE</name>
<dbReference type="PANTHER" id="PTHR43395:SF10">
    <property type="entry name" value="CHEMOTAXIS PROTEIN CHEA"/>
    <property type="match status" value="1"/>
</dbReference>
<dbReference type="Pfam" id="PF02518">
    <property type="entry name" value="HATPase_c"/>
    <property type="match status" value="1"/>
</dbReference>
<evidence type="ECO:0000256" key="4">
    <source>
        <dbReference type="ARBA" id="ARBA00022553"/>
    </source>
</evidence>
<dbReference type="SMART" id="SM00387">
    <property type="entry name" value="HATPase_c"/>
    <property type="match status" value="1"/>
</dbReference>
<keyword evidence="5" id="KW-0808">Transferase</keyword>
<feature type="transmembrane region" description="Helical" evidence="11">
    <location>
        <begin position="214"/>
        <end position="235"/>
    </location>
</feature>
<evidence type="ECO:0000256" key="7">
    <source>
        <dbReference type="ARBA" id="ARBA00023012"/>
    </source>
</evidence>
<dbReference type="InterPro" id="IPR036890">
    <property type="entry name" value="HATPase_C_sf"/>
</dbReference>
<dbReference type="InterPro" id="IPR036641">
    <property type="entry name" value="HPT_dom_sf"/>
</dbReference>
<evidence type="ECO:0000256" key="2">
    <source>
        <dbReference type="ARBA" id="ARBA00012438"/>
    </source>
</evidence>
<dbReference type="RefSeq" id="WP_066922160.1">
    <property type="nucleotide sequence ID" value="NZ_CP011971.1"/>
</dbReference>
<proteinExistence type="predicted"/>
<evidence type="ECO:0000259" key="12">
    <source>
        <dbReference type="PROSITE" id="PS50894"/>
    </source>
</evidence>
<dbReference type="InterPro" id="IPR003594">
    <property type="entry name" value="HATPase_dom"/>
</dbReference>
<keyword evidence="11" id="KW-0812">Transmembrane</keyword>
<dbReference type="STRING" id="465721.ACG33_14215"/>
<gene>
    <name evidence="13" type="ORF">ACG33_14215</name>
</gene>
<keyword evidence="11" id="KW-1133">Transmembrane helix</keyword>
<evidence type="ECO:0000256" key="8">
    <source>
        <dbReference type="ARBA" id="ARBA00035100"/>
    </source>
</evidence>
<organism evidence="13 14">
    <name type="scientific">Steroidobacter denitrificans</name>
    <dbReference type="NCBI Taxonomy" id="465721"/>
    <lineage>
        <taxon>Bacteria</taxon>
        <taxon>Pseudomonadati</taxon>
        <taxon>Pseudomonadota</taxon>
        <taxon>Gammaproteobacteria</taxon>
        <taxon>Steroidobacterales</taxon>
        <taxon>Steroidobacteraceae</taxon>
        <taxon>Steroidobacter</taxon>
    </lineage>
</organism>
<dbReference type="Proteomes" id="UP000070250">
    <property type="component" value="Chromosome"/>
</dbReference>
<dbReference type="Gene3D" id="3.30.565.10">
    <property type="entry name" value="Histidine kinase-like ATPase, C-terminal domain"/>
    <property type="match status" value="1"/>
</dbReference>
<evidence type="ECO:0000256" key="1">
    <source>
        <dbReference type="ARBA" id="ARBA00000085"/>
    </source>
</evidence>
<dbReference type="Pfam" id="PF01627">
    <property type="entry name" value="Hpt"/>
    <property type="match status" value="1"/>
</dbReference>